<accession>A0A448ZPW4</accession>
<protein>
    <submittedName>
        <fullName evidence="3">Uncharacterized protein</fullName>
    </submittedName>
</protein>
<feature type="transmembrane region" description="Helical" evidence="2">
    <location>
        <begin position="483"/>
        <end position="514"/>
    </location>
</feature>
<evidence type="ECO:0000313" key="4">
    <source>
        <dbReference type="Proteomes" id="UP000291116"/>
    </source>
</evidence>
<feature type="transmembrane region" description="Helical" evidence="2">
    <location>
        <begin position="127"/>
        <end position="148"/>
    </location>
</feature>
<sequence length="951" mass="106771">MNLSGFYLWKYRKINFRKTYSEEFWTMLLMDIRCIQVALSSGQHRWEEWRDNQGSTPKPERIPTTYFTPTENGGFLVSCPVPPTPEYPWDDPLYSPIAFVVQKISPDVFEDFNIFENQVKQDVKKNIILCVSLGVLGLVLILSILAVMSKILTQPLTWIAYVARNIINNDSRSSKTYGENYESGDRNHMLEVDMRRESVKKNPNMSSTSRMDYEGAIVNCNNDPVHTTSKGNQLILNLDLEADNSECNDDDEVGFVNFDYNPKADKRLCCTLSTELQQLLEAFQSMLHGFSGDGVSEVAEPGLCEIRNYLTWHSDFAKLYECNQEDISKTERKVSNSTRATTMGSTSNSSISISDASHYHIQDCEAITPCLSRNSQSESSSSSFPSKSLHEHLAPPSDIIRDIGSQQYIPEDGEKNEDSIVSSSSLDIYLPGPPPGAAQVVVPAPSKVNVTSNLGTPRLDPRPILEYRDGSFGRIKTACSSKFFWWIVVLMALPVFFTSCIIGSIVSSSILVTLPKRWKQSAKQGSNNIEISAMKLIVDRKAATMENLIEGPARDIYLLARTTNWLIFGGVRKSSNIVDVDSTSERCKTYPKGECPNAKLCSCDWEYGWNATGGQCESTEGFTDARYLQRQWFEAQKLDSNPITGERISSPSVPTSSESTLWWKNVTELPGSEIGPSRTSGYDTLYNRVAVSSASAVMNFPLHNFPSGIHTERTLFGGYLAFAVDGLLLGWSGCDDWHSSNAHFVSTYENGASLTDDKLCANGKHGYDPRCQDWYVQGRDRYLRDAVHAHVTSPYKLPLRNQVAQTITSPITNPRTGEYVGQVALDFRLDYEYVLKRLDDESSFTFMITPHDDVLGSNVVYFSESEEMFEPAKIEDLIFKNELNDVNRDYFKGEILPLIKAGERGNSEFFLAQEDGSEVLGNLVMRLNDLTTAWKMKSTKTSRTKSIFLLL</sequence>
<dbReference type="EMBL" id="CAACVS010000608">
    <property type="protein sequence ID" value="VEU44079.1"/>
    <property type="molecule type" value="Genomic_DNA"/>
</dbReference>
<dbReference type="AlphaFoldDB" id="A0A448ZPW4"/>
<proteinExistence type="predicted"/>
<reference evidence="3 4" key="1">
    <citation type="submission" date="2019-01" db="EMBL/GenBank/DDBJ databases">
        <authorList>
            <person name="Ferrante I. M."/>
        </authorList>
    </citation>
    <scope>NUCLEOTIDE SEQUENCE [LARGE SCALE GENOMIC DNA]</scope>
    <source>
        <strain evidence="3 4">B856</strain>
    </source>
</reference>
<dbReference type="Gene3D" id="3.30.450.20">
    <property type="entry name" value="PAS domain"/>
    <property type="match status" value="1"/>
</dbReference>
<keyword evidence="4" id="KW-1185">Reference proteome</keyword>
<evidence type="ECO:0000256" key="1">
    <source>
        <dbReference type="SAM" id="MobiDB-lite"/>
    </source>
</evidence>
<name>A0A448ZPW4_9STRA</name>
<feature type="compositionally biased region" description="Polar residues" evidence="1">
    <location>
        <begin position="335"/>
        <end position="344"/>
    </location>
</feature>
<feature type="compositionally biased region" description="Low complexity" evidence="1">
    <location>
        <begin position="372"/>
        <end position="387"/>
    </location>
</feature>
<evidence type="ECO:0000313" key="3">
    <source>
        <dbReference type="EMBL" id="VEU44079.1"/>
    </source>
</evidence>
<evidence type="ECO:0000256" key="2">
    <source>
        <dbReference type="SAM" id="Phobius"/>
    </source>
</evidence>
<feature type="region of interest" description="Disordered" evidence="1">
    <location>
        <begin position="372"/>
        <end position="396"/>
    </location>
</feature>
<organism evidence="3 4">
    <name type="scientific">Pseudo-nitzschia multistriata</name>
    <dbReference type="NCBI Taxonomy" id="183589"/>
    <lineage>
        <taxon>Eukaryota</taxon>
        <taxon>Sar</taxon>
        <taxon>Stramenopiles</taxon>
        <taxon>Ochrophyta</taxon>
        <taxon>Bacillariophyta</taxon>
        <taxon>Bacillariophyceae</taxon>
        <taxon>Bacillariophycidae</taxon>
        <taxon>Bacillariales</taxon>
        <taxon>Bacillariaceae</taxon>
        <taxon>Pseudo-nitzschia</taxon>
    </lineage>
</organism>
<dbReference type="Proteomes" id="UP000291116">
    <property type="component" value="Unassembled WGS sequence"/>
</dbReference>
<keyword evidence="2" id="KW-0812">Transmembrane</keyword>
<gene>
    <name evidence="3" type="ORF">PSNMU_V1.4_AUG-EV-PASAV3_0111470</name>
</gene>
<keyword evidence="2" id="KW-1133">Transmembrane helix</keyword>
<feature type="region of interest" description="Disordered" evidence="1">
    <location>
        <begin position="330"/>
        <end position="351"/>
    </location>
</feature>
<keyword evidence="2" id="KW-0472">Membrane</keyword>